<dbReference type="InterPro" id="IPR045337">
    <property type="entry name" value="MmgE_PrpD_C"/>
</dbReference>
<dbReference type="InterPro" id="IPR042188">
    <property type="entry name" value="MmgE/PrpD_sf_2"/>
</dbReference>
<dbReference type="InterPro" id="IPR045336">
    <property type="entry name" value="MmgE_PrpD_N"/>
</dbReference>
<dbReference type="RefSeq" id="WP_129150022.1">
    <property type="nucleotide sequence ID" value="NZ_JBHSDO010000013.1"/>
</dbReference>
<comment type="caution">
    <text evidence="4">The sequence shown here is derived from an EMBL/GenBank/DDBJ whole genome shotgun (WGS) entry which is preliminary data.</text>
</comment>
<dbReference type="SUPFAM" id="SSF103378">
    <property type="entry name" value="2-methylcitrate dehydratase PrpD"/>
    <property type="match status" value="1"/>
</dbReference>
<dbReference type="Gene3D" id="1.10.4100.10">
    <property type="entry name" value="2-methylcitrate dehydratase PrpD"/>
    <property type="match status" value="1"/>
</dbReference>
<accession>A0A4Q1HM70</accession>
<comment type="similarity">
    <text evidence="1">Belongs to the PrpD family.</text>
</comment>
<reference evidence="4 5" key="1">
    <citation type="journal article" date="2017" name="Int. J. Syst. Evol. Microbiol.">
        <title>Achromobacter aloeverae sp. nov., isolated from the root of Aloe vera (L.) Burm.f.</title>
        <authorList>
            <person name="Kuncharoen N."/>
            <person name="Muramatsu Y."/>
            <person name="Shibata C."/>
            <person name="Kamakura Y."/>
            <person name="Nakagawa Y."/>
            <person name="Tanasupawat S."/>
        </authorList>
    </citation>
    <scope>NUCLEOTIDE SEQUENCE [LARGE SCALE GENOMIC DNA]</scope>
    <source>
        <strain evidence="4 5">AVA-1</strain>
    </source>
</reference>
<dbReference type="AlphaFoldDB" id="A0A4Q1HM70"/>
<dbReference type="PANTHER" id="PTHR16943">
    <property type="entry name" value="2-METHYLCITRATE DEHYDRATASE-RELATED"/>
    <property type="match status" value="1"/>
</dbReference>
<dbReference type="Gene3D" id="3.30.1330.120">
    <property type="entry name" value="2-methylcitrate dehydratase PrpD"/>
    <property type="match status" value="1"/>
</dbReference>
<dbReference type="Proteomes" id="UP000290849">
    <property type="component" value="Unassembled WGS sequence"/>
</dbReference>
<evidence type="ECO:0000259" key="2">
    <source>
        <dbReference type="Pfam" id="PF03972"/>
    </source>
</evidence>
<dbReference type="InterPro" id="IPR042183">
    <property type="entry name" value="MmgE/PrpD_sf_1"/>
</dbReference>
<dbReference type="Pfam" id="PF19305">
    <property type="entry name" value="MmgE_PrpD_C"/>
    <property type="match status" value="1"/>
</dbReference>
<sequence>MTPDSHAPAAAHPAPIAHHVRVYKSADTPPRQELLAWKLAEAALDDAPLDDDVATMIVNRVIDNTGVAVAGLLRRPVANARAQARAHGHAGGATVYGLPSSVRVHCEWAAWANGTAVRELDFHDTFLSADMNHPGDMIPSIVAVGQQCGASGADLMRGIAAAYEISGSLTKGIALHTHRVDHLLHIAAGMVAGIGAMLRLPTPILYQAINHAVHVTLTTRQSRKGEISTWKANAPAHAGKLAVEAVDRAMRGETSPAPIYEGDDSILAWILDGPEAAYTVHLPARGASKRAIMETYTKAYSAEIQSQAWIDLAFRLRPRIADLAEIAKVEIITSHHTHRIIGSGSGDPQKYNPGATRETLDHSLMYIFTVALQDGRWHHIDSYAPERARRADTVALWRKVGTVEDAEWDRRYHHPDPNRRAFGGRVVITLHDGRVIEDEIEVADAHPRGARPFVRENYIEKFRALAGLHATAAEQDRFLDAVLALPGLPPGALAALNVEVPGDLLADAGLMPGLFERQG</sequence>
<dbReference type="InterPro" id="IPR036148">
    <property type="entry name" value="MmgE/PrpD_sf"/>
</dbReference>
<organism evidence="4 5">
    <name type="scientific">Achromobacter aloeverae</name>
    <dbReference type="NCBI Taxonomy" id="1750518"/>
    <lineage>
        <taxon>Bacteria</taxon>
        <taxon>Pseudomonadati</taxon>
        <taxon>Pseudomonadota</taxon>
        <taxon>Betaproteobacteria</taxon>
        <taxon>Burkholderiales</taxon>
        <taxon>Alcaligenaceae</taxon>
        <taxon>Achromobacter</taxon>
    </lineage>
</organism>
<feature type="domain" description="MmgE/PrpD N-terminal" evidence="2">
    <location>
        <begin position="35"/>
        <end position="277"/>
    </location>
</feature>
<evidence type="ECO:0000313" key="5">
    <source>
        <dbReference type="Proteomes" id="UP000290849"/>
    </source>
</evidence>
<dbReference type="GO" id="GO:0016829">
    <property type="term" value="F:lyase activity"/>
    <property type="evidence" value="ECO:0007669"/>
    <property type="project" value="InterPro"/>
</dbReference>
<evidence type="ECO:0000256" key="1">
    <source>
        <dbReference type="ARBA" id="ARBA00006174"/>
    </source>
</evidence>
<evidence type="ECO:0000259" key="3">
    <source>
        <dbReference type="Pfam" id="PF19305"/>
    </source>
</evidence>
<dbReference type="InterPro" id="IPR005656">
    <property type="entry name" value="MmgE_PrpD"/>
</dbReference>
<feature type="domain" description="MmgE/PrpD C-terminal" evidence="3">
    <location>
        <begin position="300"/>
        <end position="484"/>
    </location>
</feature>
<gene>
    <name evidence="4" type="ORF">C7R54_10015</name>
</gene>
<keyword evidence="5" id="KW-1185">Reference proteome</keyword>
<dbReference type="OrthoDB" id="9797528at2"/>
<dbReference type="EMBL" id="PYAL01000002">
    <property type="protein sequence ID" value="RXN91468.1"/>
    <property type="molecule type" value="Genomic_DNA"/>
</dbReference>
<dbReference type="Pfam" id="PF03972">
    <property type="entry name" value="MmgE_PrpD_N"/>
    <property type="match status" value="1"/>
</dbReference>
<protein>
    <submittedName>
        <fullName evidence="4">2-methylcitrate dehydratase</fullName>
    </submittedName>
</protein>
<dbReference type="PANTHER" id="PTHR16943:SF8">
    <property type="entry name" value="2-METHYLCITRATE DEHYDRATASE"/>
    <property type="match status" value="1"/>
</dbReference>
<proteinExistence type="inferred from homology"/>
<name>A0A4Q1HM70_9BURK</name>
<evidence type="ECO:0000313" key="4">
    <source>
        <dbReference type="EMBL" id="RXN91468.1"/>
    </source>
</evidence>